<dbReference type="Proteomes" id="UP000776164">
    <property type="component" value="Unassembled WGS sequence"/>
</dbReference>
<reference evidence="3 4" key="1">
    <citation type="submission" date="2021-01" db="EMBL/GenBank/DDBJ databases">
        <title>Sequencing the genomes of 1000 actinobacteria strains.</title>
        <authorList>
            <person name="Klenk H.-P."/>
        </authorList>
    </citation>
    <scope>NUCLEOTIDE SEQUENCE [LARGE SCALE GENOMIC DNA]</scope>
    <source>
        <strain evidence="3 4">DSM 13057</strain>
    </source>
</reference>
<evidence type="ECO:0000256" key="1">
    <source>
        <dbReference type="SAM" id="Coils"/>
    </source>
</evidence>
<dbReference type="GO" id="GO:0008168">
    <property type="term" value="F:methyltransferase activity"/>
    <property type="evidence" value="ECO:0007669"/>
    <property type="project" value="UniProtKB-KW"/>
</dbReference>
<proteinExistence type="predicted"/>
<dbReference type="InterPro" id="IPR029063">
    <property type="entry name" value="SAM-dependent_MTases_sf"/>
</dbReference>
<feature type="coiled-coil region" evidence="1">
    <location>
        <begin position="241"/>
        <end position="296"/>
    </location>
</feature>
<keyword evidence="1" id="KW-0175">Coiled coil</keyword>
<dbReference type="NCBIfam" id="TIGR01444">
    <property type="entry name" value="fkbM_fam"/>
    <property type="match status" value="1"/>
</dbReference>
<evidence type="ECO:0000259" key="2">
    <source>
        <dbReference type="Pfam" id="PF05050"/>
    </source>
</evidence>
<dbReference type="GO" id="GO:0032259">
    <property type="term" value="P:methylation"/>
    <property type="evidence" value="ECO:0007669"/>
    <property type="project" value="UniProtKB-KW"/>
</dbReference>
<feature type="domain" description="Methyltransferase FkbM" evidence="2">
    <location>
        <begin position="31"/>
        <end position="195"/>
    </location>
</feature>
<accession>A0ABS2L858</accession>
<organism evidence="3 4">
    <name type="scientific">Subtercola frigoramans</name>
    <dbReference type="NCBI Taxonomy" id="120298"/>
    <lineage>
        <taxon>Bacteria</taxon>
        <taxon>Bacillati</taxon>
        <taxon>Actinomycetota</taxon>
        <taxon>Actinomycetes</taxon>
        <taxon>Micrococcales</taxon>
        <taxon>Microbacteriaceae</taxon>
        <taxon>Subtercola</taxon>
    </lineage>
</organism>
<keyword evidence="3" id="KW-0808">Transferase</keyword>
<protein>
    <submittedName>
        <fullName evidence="3">FkbM family methyltransferase</fullName>
    </submittedName>
</protein>
<evidence type="ECO:0000313" key="3">
    <source>
        <dbReference type="EMBL" id="MBM7473278.1"/>
    </source>
</evidence>
<comment type="caution">
    <text evidence="3">The sequence shown here is derived from an EMBL/GenBank/DDBJ whole genome shotgun (WGS) entry which is preliminary data.</text>
</comment>
<dbReference type="RefSeq" id="WP_205110598.1">
    <property type="nucleotide sequence ID" value="NZ_BAAAHT010000014.1"/>
</dbReference>
<dbReference type="SUPFAM" id="SSF53335">
    <property type="entry name" value="S-adenosyl-L-methionine-dependent methyltransferases"/>
    <property type="match status" value="1"/>
</dbReference>
<dbReference type="Gene3D" id="3.40.50.150">
    <property type="entry name" value="Vaccinia Virus protein VP39"/>
    <property type="match status" value="1"/>
</dbReference>
<dbReference type="EMBL" id="JAFBBU010000001">
    <property type="protein sequence ID" value="MBM7473278.1"/>
    <property type="molecule type" value="Genomic_DNA"/>
</dbReference>
<evidence type="ECO:0000313" key="4">
    <source>
        <dbReference type="Proteomes" id="UP000776164"/>
    </source>
</evidence>
<dbReference type="InterPro" id="IPR006342">
    <property type="entry name" value="FkbM_mtfrase"/>
</dbReference>
<keyword evidence="3" id="KW-0489">Methyltransferase</keyword>
<gene>
    <name evidence="3" type="ORF">JOE66_002912</name>
</gene>
<dbReference type="Pfam" id="PF05050">
    <property type="entry name" value="Methyltransf_21"/>
    <property type="match status" value="1"/>
</dbReference>
<name>A0ABS2L858_9MICO</name>
<keyword evidence="4" id="KW-1185">Reference proteome</keyword>
<sequence length="315" mass="35218">MRDRNISFAQNGEDIVLWRALKDITNGVYLDVGANDPTIMSVTRKFYDAGWHGIAIEPNPEYASAFRNERPRDIVYQAVASNIDAPTVDFHLIEGTGLSTLVDDISTEHAEAGWVVRDITVPVISLNSAIEEAGLSESDIHFLSIDTEGAEDQVIASLDFTRYRPWILIIEATAPLSTRQVHSTWESRVEDAGYTFQFFDGLSRFYVANERLDQLGGTVTYSAGILDDYVEVGQVTLEAELKSVSDARDEATQRVAELTARLEEESLRARELARRAESAEKEAARLGRLVADLQGTLSWRITTPLRAARRIIRKR</sequence>